<dbReference type="OMA" id="PAHYHRE"/>
<keyword evidence="2" id="KW-0808">Transferase</keyword>
<dbReference type="FunFam" id="1.10.510.10:FF:000571">
    <property type="entry name" value="Maternal embryonic leucine zipper kinase"/>
    <property type="match status" value="1"/>
</dbReference>
<keyword evidence="13" id="KW-1185">Reference proteome</keyword>
<dbReference type="OrthoDB" id="68483at2759"/>
<dbReference type="GO" id="GO:0004674">
    <property type="term" value="F:protein serine/threonine kinase activity"/>
    <property type="evidence" value="ECO:0007669"/>
    <property type="project" value="UniProtKB-KW"/>
</dbReference>
<keyword evidence="5 7" id="KW-0067">ATP-binding</keyword>
<evidence type="ECO:0000313" key="13">
    <source>
        <dbReference type="Proteomes" id="UP000012073"/>
    </source>
</evidence>
<protein>
    <submittedName>
        <fullName evidence="12">Serine/threonine protein kinase</fullName>
    </submittedName>
</protein>
<keyword evidence="3 7" id="KW-0547">Nucleotide-binding</keyword>
<evidence type="ECO:0000259" key="11">
    <source>
        <dbReference type="PROSITE" id="PS50011"/>
    </source>
</evidence>
<dbReference type="SMART" id="SM00220">
    <property type="entry name" value="S_TKc"/>
    <property type="match status" value="1"/>
</dbReference>
<feature type="cross-link" description="Glycyl lysine isopeptide (Lys-Gly) (interchain with G-Cter in SUMO2)" evidence="8">
    <location>
        <position position="315"/>
    </location>
</feature>
<dbReference type="AlphaFoldDB" id="R7QGH7"/>
<dbReference type="Gramene" id="CDF36873">
    <property type="protein sequence ID" value="CDF36873"/>
    <property type="gene ID" value="CHC_T00008378001"/>
</dbReference>
<dbReference type="PROSITE" id="PS50011">
    <property type="entry name" value="PROTEIN_KINASE_DOM"/>
    <property type="match status" value="1"/>
</dbReference>
<organism evidence="12 13">
    <name type="scientific">Chondrus crispus</name>
    <name type="common">Carrageen Irish moss</name>
    <name type="synonym">Polymorpha crispa</name>
    <dbReference type="NCBI Taxonomy" id="2769"/>
    <lineage>
        <taxon>Eukaryota</taxon>
        <taxon>Rhodophyta</taxon>
        <taxon>Florideophyceae</taxon>
        <taxon>Rhodymeniophycidae</taxon>
        <taxon>Gigartinales</taxon>
        <taxon>Gigartinaceae</taxon>
        <taxon>Chondrus</taxon>
    </lineage>
</organism>
<feature type="binding site" evidence="7">
    <location>
        <position position="331"/>
    </location>
    <ligand>
        <name>ATP</name>
        <dbReference type="ChEBI" id="CHEBI:30616"/>
    </ligand>
</feature>
<evidence type="ECO:0000256" key="4">
    <source>
        <dbReference type="ARBA" id="ARBA00022777"/>
    </source>
</evidence>
<dbReference type="PhylomeDB" id="R7QGH7"/>
<gene>
    <name evidence="12" type="ORF">CHC_T00008378001</name>
</gene>
<evidence type="ECO:0000313" key="12">
    <source>
        <dbReference type="EMBL" id="CDF36873.1"/>
    </source>
</evidence>
<feature type="domain" description="Protein kinase" evidence="11">
    <location>
        <begin position="184"/>
        <end position="446"/>
    </location>
</feature>
<evidence type="ECO:0000256" key="9">
    <source>
        <dbReference type="PROSITE-ProRule" id="PRU10141"/>
    </source>
</evidence>
<reference evidence="13" key="1">
    <citation type="journal article" date="2013" name="Proc. Natl. Acad. Sci. U.S.A.">
        <title>Genome structure and metabolic features in the red seaweed Chondrus crispus shed light on evolution of the Archaeplastida.</title>
        <authorList>
            <person name="Collen J."/>
            <person name="Porcel B."/>
            <person name="Carre W."/>
            <person name="Ball S.G."/>
            <person name="Chaparro C."/>
            <person name="Tonon T."/>
            <person name="Barbeyron T."/>
            <person name="Michel G."/>
            <person name="Noel B."/>
            <person name="Valentin K."/>
            <person name="Elias M."/>
            <person name="Artiguenave F."/>
            <person name="Arun A."/>
            <person name="Aury J.M."/>
            <person name="Barbosa-Neto J.F."/>
            <person name="Bothwell J.H."/>
            <person name="Bouget F.Y."/>
            <person name="Brillet L."/>
            <person name="Cabello-Hurtado F."/>
            <person name="Capella-Gutierrez S."/>
            <person name="Charrier B."/>
            <person name="Cladiere L."/>
            <person name="Cock J.M."/>
            <person name="Coelho S.M."/>
            <person name="Colleoni C."/>
            <person name="Czjzek M."/>
            <person name="Da Silva C."/>
            <person name="Delage L."/>
            <person name="Denoeud F."/>
            <person name="Deschamps P."/>
            <person name="Dittami S.M."/>
            <person name="Gabaldon T."/>
            <person name="Gachon C.M."/>
            <person name="Groisillier A."/>
            <person name="Herve C."/>
            <person name="Jabbari K."/>
            <person name="Katinka M."/>
            <person name="Kloareg B."/>
            <person name="Kowalczyk N."/>
            <person name="Labadie K."/>
            <person name="Leblanc C."/>
            <person name="Lopez P.J."/>
            <person name="McLachlan D.H."/>
            <person name="Meslet-Cladiere L."/>
            <person name="Moustafa A."/>
            <person name="Nehr Z."/>
            <person name="Nyvall Collen P."/>
            <person name="Panaud O."/>
            <person name="Partensky F."/>
            <person name="Poulain J."/>
            <person name="Rensing S.A."/>
            <person name="Rousvoal S."/>
            <person name="Samson G."/>
            <person name="Symeonidi A."/>
            <person name="Weissenbach J."/>
            <person name="Zambounis A."/>
            <person name="Wincker P."/>
            <person name="Boyen C."/>
        </authorList>
    </citation>
    <scope>NUCLEOTIDE SEQUENCE [LARGE SCALE GENOMIC DNA]</scope>
    <source>
        <strain evidence="13">cv. Stackhouse</strain>
    </source>
</reference>
<evidence type="ECO:0000256" key="3">
    <source>
        <dbReference type="ARBA" id="ARBA00022741"/>
    </source>
</evidence>
<dbReference type="GO" id="GO:0005524">
    <property type="term" value="F:ATP binding"/>
    <property type="evidence" value="ECO:0007669"/>
    <property type="project" value="UniProtKB-UniRule"/>
</dbReference>
<dbReference type="InterPro" id="IPR017441">
    <property type="entry name" value="Protein_kinase_ATP_BS"/>
</dbReference>
<dbReference type="PROSITE" id="PS00107">
    <property type="entry name" value="PROTEIN_KINASE_ATP"/>
    <property type="match status" value="1"/>
</dbReference>
<dbReference type="Gene3D" id="1.10.510.10">
    <property type="entry name" value="Transferase(Phosphotransferase) domain 1"/>
    <property type="match status" value="1"/>
</dbReference>
<feature type="region of interest" description="Disordered" evidence="10">
    <location>
        <begin position="488"/>
        <end position="513"/>
    </location>
</feature>
<dbReference type="Pfam" id="PF00069">
    <property type="entry name" value="Pkinase"/>
    <property type="match status" value="1"/>
</dbReference>
<feature type="region of interest" description="Disordered" evidence="10">
    <location>
        <begin position="72"/>
        <end position="116"/>
    </location>
</feature>
<keyword evidence="4 12" id="KW-0418">Kinase</keyword>
<feature type="binding site" evidence="7">
    <location>
        <begin position="266"/>
        <end position="268"/>
    </location>
    <ligand>
        <name>ATP</name>
        <dbReference type="ChEBI" id="CHEBI:30616"/>
    </ligand>
</feature>
<name>R7QGH7_CHOCR</name>
<evidence type="ECO:0000256" key="5">
    <source>
        <dbReference type="ARBA" id="ARBA00022840"/>
    </source>
</evidence>
<dbReference type="GeneID" id="17324403"/>
<dbReference type="SUPFAM" id="SSF56112">
    <property type="entry name" value="Protein kinase-like (PK-like)"/>
    <property type="match status" value="1"/>
</dbReference>
<dbReference type="InterPro" id="IPR030616">
    <property type="entry name" value="Aur-like"/>
</dbReference>
<evidence type="ECO:0000256" key="10">
    <source>
        <dbReference type="SAM" id="MobiDB-lite"/>
    </source>
</evidence>
<evidence type="ECO:0000256" key="1">
    <source>
        <dbReference type="ARBA" id="ARBA00022527"/>
    </source>
</evidence>
<dbReference type="RefSeq" id="XP_005716692.1">
    <property type="nucleotide sequence ID" value="XM_005716635.1"/>
</dbReference>
<dbReference type="Proteomes" id="UP000012073">
    <property type="component" value="Unassembled WGS sequence"/>
</dbReference>
<evidence type="ECO:0000256" key="7">
    <source>
        <dbReference type="PIRSR" id="PIRSR630616-2"/>
    </source>
</evidence>
<dbReference type="InterPro" id="IPR011009">
    <property type="entry name" value="Kinase-like_dom_sf"/>
</dbReference>
<evidence type="ECO:0000256" key="2">
    <source>
        <dbReference type="ARBA" id="ARBA00022679"/>
    </source>
</evidence>
<dbReference type="STRING" id="2769.R7QGH7"/>
<proteinExistence type="predicted"/>
<accession>R7QGH7</accession>
<dbReference type="PANTHER" id="PTHR24350">
    <property type="entry name" value="SERINE/THREONINE-PROTEIN KINASE IAL-RELATED"/>
    <property type="match status" value="1"/>
</dbReference>
<dbReference type="EMBL" id="HG001807">
    <property type="protein sequence ID" value="CDF36873.1"/>
    <property type="molecule type" value="Genomic_DNA"/>
</dbReference>
<evidence type="ECO:0000256" key="6">
    <source>
        <dbReference type="PIRSR" id="PIRSR630616-1"/>
    </source>
</evidence>
<evidence type="ECO:0000256" key="8">
    <source>
        <dbReference type="PIRSR" id="PIRSR630616-3"/>
    </source>
</evidence>
<dbReference type="InterPro" id="IPR000719">
    <property type="entry name" value="Prot_kinase_dom"/>
</dbReference>
<feature type="binding site" evidence="7 9">
    <location>
        <position position="213"/>
    </location>
    <ligand>
        <name>ATP</name>
        <dbReference type="ChEBI" id="CHEBI:30616"/>
    </ligand>
</feature>
<feature type="compositionally biased region" description="Low complexity" evidence="10">
    <location>
        <begin position="94"/>
        <end position="104"/>
    </location>
</feature>
<dbReference type="KEGG" id="ccp:CHC_T00008378001"/>
<feature type="compositionally biased region" description="Low complexity" evidence="10">
    <location>
        <begin position="492"/>
        <end position="506"/>
    </location>
</feature>
<keyword evidence="1 12" id="KW-0723">Serine/threonine-protein kinase</keyword>
<feature type="active site" description="Proton acceptor" evidence="6">
    <location>
        <position position="313"/>
    </location>
</feature>
<sequence>MSHTTPSPLFLLEQPAPQRWLVHCLCPANEIAPSDTSTSQTFHSFPACSRKLTSPRLRTFFLAMQPPPWSPWPGSVKAPDILNDQGSDSDSSDDSLFAAASNSAQPSDPIFPSSYLQPQNARSQSLSVGPSSSGAVSSFHPGTSSFLSSSSSSSGDELFGVSSHTVSISRPSRPRTIQGTRSSFILGHKLGEGAYAVVREGIDEQSLRIVAVKVLDLRRLRKLRGGIEAIDREVAVQQRLKKHPNLVELIDVVRMPAKSRMYIILEMANGGTVQQLADSVPDHCLPESQVANFTAQTLKGLQYMHGKGVVHRDIKPSNLMLTAQGDLMISDFGVAEFLNEYNDDDNVTRTSGSPAFQAPEIAIGAPGYSGMKVDVWALGVTAYFLLTGTIPFEADNLLVLFELIGKGEYKEPEGLSEACMDCISRMMTVDWGKRASVDELLKHPWITKGTAELSSQQREERGWVGISKKDLGILQIVTDMYKEDEAIPLPDATSPASSAAPATSAAQSTCTVQ</sequence>
<dbReference type="PROSITE" id="PS00108">
    <property type="entry name" value="PROTEIN_KINASE_ST"/>
    <property type="match status" value="1"/>
</dbReference>
<dbReference type="InterPro" id="IPR008271">
    <property type="entry name" value="Ser/Thr_kinase_AS"/>
</dbReference>